<feature type="coiled-coil region" evidence="3">
    <location>
        <begin position="193"/>
        <end position="220"/>
    </location>
</feature>
<reference evidence="5" key="1">
    <citation type="submission" date="2012-02" db="EMBL/GenBank/DDBJ databases">
        <title>The complete genome of Solitalea canadensis DSM 3403.</title>
        <authorList>
            <consortium name="US DOE Joint Genome Institute (JGI-PGF)"/>
            <person name="Lucas S."/>
            <person name="Copeland A."/>
            <person name="Lapidus A."/>
            <person name="Glavina del Rio T."/>
            <person name="Dalin E."/>
            <person name="Tice H."/>
            <person name="Bruce D."/>
            <person name="Goodwin L."/>
            <person name="Pitluck S."/>
            <person name="Peters L."/>
            <person name="Ovchinnikova G."/>
            <person name="Lu M."/>
            <person name="Kyrpides N."/>
            <person name="Mavromatis K."/>
            <person name="Ivanova N."/>
            <person name="Brettin T."/>
            <person name="Detter J.C."/>
            <person name="Han C."/>
            <person name="Larimer F."/>
            <person name="Land M."/>
            <person name="Hauser L."/>
            <person name="Markowitz V."/>
            <person name="Cheng J.-F."/>
            <person name="Hugenholtz P."/>
            <person name="Woyke T."/>
            <person name="Wu D."/>
            <person name="Spring S."/>
            <person name="Schroeder M."/>
            <person name="Kopitz M."/>
            <person name="Brambilla E."/>
            <person name="Klenk H.-P."/>
            <person name="Eisen J.A."/>
        </authorList>
    </citation>
    <scope>NUCLEOTIDE SEQUENCE</scope>
    <source>
        <strain evidence="5">DSM 3403</strain>
    </source>
</reference>
<dbReference type="STRING" id="929556.Solca_0254"/>
<evidence type="ECO:0000256" key="2">
    <source>
        <dbReference type="ARBA" id="ARBA00023054"/>
    </source>
</evidence>
<evidence type="ECO:0000259" key="4">
    <source>
        <dbReference type="Pfam" id="PF25967"/>
    </source>
</evidence>
<protein>
    <submittedName>
        <fullName evidence="5">Membrane-fusion protein</fullName>
    </submittedName>
</protein>
<dbReference type="EMBL" id="CP003349">
    <property type="protein sequence ID" value="AFD05399.1"/>
    <property type="molecule type" value="Genomic_DNA"/>
</dbReference>
<evidence type="ECO:0000256" key="1">
    <source>
        <dbReference type="ARBA" id="ARBA00004196"/>
    </source>
</evidence>
<dbReference type="Gene3D" id="2.40.420.20">
    <property type="match status" value="1"/>
</dbReference>
<accession>H8KST9</accession>
<evidence type="ECO:0000313" key="6">
    <source>
        <dbReference type="Proteomes" id="UP000007590"/>
    </source>
</evidence>
<dbReference type="InterPro" id="IPR058627">
    <property type="entry name" value="MdtA-like_C"/>
</dbReference>
<gene>
    <name evidence="5" type="ordered locus">Solca_0254</name>
</gene>
<dbReference type="Pfam" id="PF25967">
    <property type="entry name" value="RND-MFP_C"/>
    <property type="match status" value="1"/>
</dbReference>
<dbReference type="eggNOG" id="COG0845">
    <property type="taxonomic scope" value="Bacteria"/>
</dbReference>
<dbReference type="PANTHER" id="PTHR32347">
    <property type="entry name" value="EFFLUX SYSTEM COMPONENT YKNX-RELATED"/>
    <property type="match status" value="1"/>
</dbReference>
<dbReference type="KEGG" id="scn:Solca_0254"/>
<dbReference type="PANTHER" id="PTHR32347:SF23">
    <property type="entry name" value="BLL5650 PROTEIN"/>
    <property type="match status" value="1"/>
</dbReference>
<dbReference type="GO" id="GO:0030313">
    <property type="term" value="C:cell envelope"/>
    <property type="evidence" value="ECO:0007669"/>
    <property type="project" value="UniProtKB-SubCell"/>
</dbReference>
<proteinExistence type="predicted"/>
<evidence type="ECO:0000256" key="3">
    <source>
        <dbReference type="SAM" id="Coils"/>
    </source>
</evidence>
<dbReference type="Gene3D" id="1.10.287.470">
    <property type="entry name" value="Helix hairpin bin"/>
    <property type="match status" value="1"/>
</dbReference>
<comment type="subcellular location">
    <subcellularLocation>
        <location evidence="1">Cell envelope</location>
    </subcellularLocation>
</comment>
<keyword evidence="6" id="KW-1185">Reference proteome</keyword>
<evidence type="ECO:0000313" key="5">
    <source>
        <dbReference type="EMBL" id="AFD05399.1"/>
    </source>
</evidence>
<dbReference type="HOGENOM" id="CLU_018816_16_1_10"/>
<organism evidence="5 6">
    <name type="scientific">Solitalea canadensis (strain ATCC 29591 / DSM 3403 / JCM 21819 / LMG 8368 / NBRC 15130 / NCIMB 12057 / USAM 9D)</name>
    <name type="common">Flexibacter canadensis</name>
    <dbReference type="NCBI Taxonomy" id="929556"/>
    <lineage>
        <taxon>Bacteria</taxon>
        <taxon>Pseudomonadati</taxon>
        <taxon>Bacteroidota</taxon>
        <taxon>Sphingobacteriia</taxon>
        <taxon>Sphingobacteriales</taxon>
        <taxon>Sphingobacteriaceae</taxon>
        <taxon>Solitalea</taxon>
    </lineage>
</organism>
<dbReference type="InterPro" id="IPR050465">
    <property type="entry name" value="UPF0194_transport"/>
</dbReference>
<name>H8KST9_SOLCM</name>
<dbReference type="Gene3D" id="2.40.30.170">
    <property type="match status" value="1"/>
</dbReference>
<dbReference type="Proteomes" id="UP000007590">
    <property type="component" value="Chromosome"/>
</dbReference>
<sequence length="404" mass="45328">MTIVGATAIIALIGFSYFSISGKSRLNVKDEQIIIGEVKKGPFQEFIPINGVVQPITTIYLDAIEGGRVEQKFVEDGAIVKTGQPLLKLANTDLELDLANRETAVYDLITNMQNTRNLSDQNSIRQLNQMADVDNAMAEAERKYKMNKTLYEQKVVSYQEFKAAENEYNYQTRRKKLTIETLKKDTIASNQQIVQMKQSLVRMQNALELMRQKAEDLTVKSPVDGQLTSLDVEIGQSKNKGERLGQVDVLSGFKVRADIDEHYISRVFTGLDGEFIFNNETYKLKVKKIYSQVSNGRFQVDMEFVGAVPKGVRRGQTLQIRLALGDETQALLLPKGGFYQQTGGNWIFKVSADGKTAYKVDIQLGRQNPDYYEVLGGLKPGDKVVTSSYDNYGDIQELNIGKGK</sequence>
<dbReference type="Gene3D" id="2.40.50.100">
    <property type="match status" value="1"/>
</dbReference>
<keyword evidence="2 3" id="KW-0175">Coiled coil</keyword>
<dbReference type="AlphaFoldDB" id="H8KST9"/>
<feature type="domain" description="Multidrug resistance protein MdtA-like C-terminal permuted SH3" evidence="4">
    <location>
        <begin position="329"/>
        <end position="390"/>
    </location>
</feature>
<dbReference type="SUPFAM" id="SSF111369">
    <property type="entry name" value="HlyD-like secretion proteins"/>
    <property type="match status" value="1"/>
</dbReference>